<feature type="transmembrane region" description="Helical" evidence="1">
    <location>
        <begin position="88"/>
        <end position="110"/>
    </location>
</feature>
<evidence type="ECO:0000256" key="1">
    <source>
        <dbReference type="SAM" id="Phobius"/>
    </source>
</evidence>
<keyword evidence="1" id="KW-0472">Membrane</keyword>
<keyword evidence="1" id="KW-0812">Transmembrane</keyword>
<name>A0A919T2N7_9ACTN</name>
<organism evidence="2 3">
    <name type="scientific">Winogradskya consettensis</name>
    <dbReference type="NCBI Taxonomy" id="113560"/>
    <lineage>
        <taxon>Bacteria</taxon>
        <taxon>Bacillati</taxon>
        <taxon>Actinomycetota</taxon>
        <taxon>Actinomycetes</taxon>
        <taxon>Micromonosporales</taxon>
        <taxon>Micromonosporaceae</taxon>
        <taxon>Winogradskya</taxon>
    </lineage>
</organism>
<reference evidence="2" key="1">
    <citation type="submission" date="2021-03" db="EMBL/GenBank/DDBJ databases">
        <title>Whole genome shotgun sequence of Actinoplanes consettensis NBRC 14913.</title>
        <authorList>
            <person name="Komaki H."/>
            <person name="Tamura T."/>
        </authorList>
    </citation>
    <scope>NUCLEOTIDE SEQUENCE</scope>
    <source>
        <strain evidence="2">NBRC 14913</strain>
    </source>
</reference>
<dbReference type="EMBL" id="BOQP01000088">
    <property type="protein sequence ID" value="GIM85500.1"/>
    <property type="molecule type" value="Genomic_DNA"/>
</dbReference>
<feature type="transmembrane region" description="Helical" evidence="1">
    <location>
        <begin position="37"/>
        <end position="57"/>
    </location>
</feature>
<gene>
    <name evidence="2" type="ORF">Aco04nite_96560</name>
</gene>
<evidence type="ECO:0000313" key="2">
    <source>
        <dbReference type="EMBL" id="GIM85500.1"/>
    </source>
</evidence>
<sequence>MMSRRLLLLLDVLCLTGVLWCAVLIGALFSGNALVPSTVAVTVAAALVLPGFTAGILTNQRTLRGRRPQSWFISRVWSPPGELPRWEMIAAGVVFLAFWLAGISAFTGLSETVRPGDHLAQDRQVRHEQRFALGVLGGVGTGGTALAASSLIRQRRTGQRQAG</sequence>
<accession>A0A919T2N7</accession>
<comment type="caution">
    <text evidence="2">The sequence shown here is derived from an EMBL/GenBank/DDBJ whole genome shotgun (WGS) entry which is preliminary data.</text>
</comment>
<keyword evidence="1" id="KW-1133">Transmembrane helix</keyword>
<dbReference type="AlphaFoldDB" id="A0A919T2N7"/>
<feature type="transmembrane region" description="Helical" evidence="1">
    <location>
        <begin position="130"/>
        <end position="152"/>
    </location>
</feature>
<protein>
    <submittedName>
        <fullName evidence="2">Uncharacterized protein</fullName>
    </submittedName>
</protein>
<keyword evidence="3" id="KW-1185">Reference proteome</keyword>
<evidence type="ECO:0000313" key="3">
    <source>
        <dbReference type="Proteomes" id="UP000680865"/>
    </source>
</evidence>
<proteinExistence type="predicted"/>
<dbReference type="Proteomes" id="UP000680865">
    <property type="component" value="Unassembled WGS sequence"/>
</dbReference>
<dbReference type="RefSeq" id="WP_213003882.1">
    <property type="nucleotide sequence ID" value="NZ_BAAATW010000001.1"/>
</dbReference>